<evidence type="ECO:0000313" key="2">
    <source>
        <dbReference type="Proteomes" id="UP001164539"/>
    </source>
</evidence>
<gene>
    <name evidence="1" type="ORF">OWV82_020349</name>
</gene>
<keyword evidence="2" id="KW-1185">Reference proteome</keyword>
<protein>
    <submittedName>
        <fullName evidence="1">Mediator of RNA polymerase II transcription subunit 15a-like</fullName>
    </submittedName>
</protein>
<sequence>MEESSSSGTPRSGIREEADDWRTRFGPDGRRKIVEKILGFLKMPCSDPEAQTRVTKVVEQFEENVFRNARTKEDYICAITRKLKLIDKAGHQTAGASSSNPGLPQNSVVPAGGQSFGLKNVYQASFEFAGDSAGQGMQSDVFANNQRDIPGTQPSQKVVYQQHKQQQSEQLLKHKLHQPNIGAIHFGDIHNNHHHQQQQHIVSQSSPLCSQNQALPTELQQRLLKDKSSTAVFQQNQLVSQEDNLEQKLSLFWKSMPNSFQQPFGLQSNASCLQQQHRMIGPQLKAMNLKPHERSVHTFQVEDTSSQPKVAQRVLSVNTFHQLVDSPIQRTQEATIQRSETLALLLTPQNVNNHHKMLPSQKSHAKFSSASLGSTAPSEQAIMAELHDPAYQKLQSMKKEYLPTLRYLHNVLNEKCQKSQMPEIIEKCKKKIIEVKKFIKVLSIPRENLVPLSMEKLESFQKTVKLFLNCFNQGNSVSVQPPGGPSRISQLQQHINGEPQLHPVNLAFTSKQVAQSPSSTQPVVLSSQPNMMNSPCSGSLMELTQQNAPSSLDHASRPQGHDIADTQQNKLIHDGRVMSFGYATKSLHQNPVINTFHKQKKHGGQMMQPQNVKQDIDPEMIQQHMGMAQTQPVTTSEASLLCTESASPNENQQSSATKNPLERLLKAVQSISTEALSASVSEIGSAMKIVDGIAGTVCNYSKADVSENLHGRNVSFQYRCSFEGKMTRKLHNISAIAPDALSFSLSEADNLKQSSGQICDLDSSETSRIKRRRIEPSNTLLDEINYINQQLLETVIDLDPTQNIAEFHHGEGTIVRCIHNSVALSESYKIQYASQMSVHPLRLLVPASYPNSSPVILDRFTFDLSGESKESTDLSEKTRSQFCLSLRKLSEPMSLAEMAMTWDVCARTVLLERAQSIGGGCFSSRYGKWENCLAA</sequence>
<proteinExistence type="predicted"/>
<name>A0ACC1X5Q6_MELAZ</name>
<accession>A0ACC1X5Q6</accession>
<reference evidence="1 2" key="1">
    <citation type="journal article" date="2023" name="Science">
        <title>Complex scaffold remodeling in plant triterpene biosynthesis.</title>
        <authorList>
            <person name="De La Pena R."/>
            <person name="Hodgson H."/>
            <person name="Liu J.C."/>
            <person name="Stephenson M.J."/>
            <person name="Martin A.C."/>
            <person name="Owen C."/>
            <person name="Harkess A."/>
            <person name="Leebens-Mack J."/>
            <person name="Jimenez L.E."/>
            <person name="Osbourn A."/>
            <person name="Sattely E.S."/>
        </authorList>
    </citation>
    <scope>NUCLEOTIDE SEQUENCE [LARGE SCALE GENOMIC DNA]</scope>
    <source>
        <strain evidence="2">cv. JPN11</strain>
        <tissue evidence="1">Leaf</tissue>
    </source>
</reference>
<dbReference type="Proteomes" id="UP001164539">
    <property type="component" value="Chromosome 11"/>
</dbReference>
<comment type="caution">
    <text evidence="1">The sequence shown here is derived from an EMBL/GenBank/DDBJ whole genome shotgun (WGS) entry which is preliminary data.</text>
</comment>
<dbReference type="EMBL" id="CM051404">
    <property type="protein sequence ID" value="KAJ4706730.1"/>
    <property type="molecule type" value="Genomic_DNA"/>
</dbReference>
<evidence type="ECO:0000313" key="1">
    <source>
        <dbReference type="EMBL" id="KAJ4706730.1"/>
    </source>
</evidence>
<organism evidence="1 2">
    <name type="scientific">Melia azedarach</name>
    <name type="common">Chinaberry tree</name>
    <dbReference type="NCBI Taxonomy" id="155640"/>
    <lineage>
        <taxon>Eukaryota</taxon>
        <taxon>Viridiplantae</taxon>
        <taxon>Streptophyta</taxon>
        <taxon>Embryophyta</taxon>
        <taxon>Tracheophyta</taxon>
        <taxon>Spermatophyta</taxon>
        <taxon>Magnoliopsida</taxon>
        <taxon>eudicotyledons</taxon>
        <taxon>Gunneridae</taxon>
        <taxon>Pentapetalae</taxon>
        <taxon>rosids</taxon>
        <taxon>malvids</taxon>
        <taxon>Sapindales</taxon>
        <taxon>Meliaceae</taxon>
        <taxon>Melia</taxon>
    </lineage>
</organism>